<evidence type="ECO:0000256" key="2">
    <source>
        <dbReference type="ARBA" id="ARBA00022475"/>
    </source>
</evidence>
<feature type="transmembrane region" description="Helical" evidence="6">
    <location>
        <begin position="308"/>
        <end position="329"/>
    </location>
</feature>
<reference evidence="9" key="1">
    <citation type="journal article" date="2019" name="Int. J. Syst. Evol. Microbiol.">
        <title>The Global Catalogue of Microorganisms (GCM) 10K type strain sequencing project: providing services to taxonomists for standard genome sequencing and annotation.</title>
        <authorList>
            <consortium name="The Broad Institute Genomics Platform"/>
            <consortium name="The Broad Institute Genome Sequencing Center for Infectious Disease"/>
            <person name="Wu L."/>
            <person name="Ma J."/>
        </authorList>
    </citation>
    <scope>NUCLEOTIDE SEQUENCE [LARGE SCALE GENOMIC DNA]</scope>
    <source>
        <strain evidence="9">JCM 17810</strain>
    </source>
</reference>
<dbReference type="EMBL" id="BAABGN010000001">
    <property type="protein sequence ID" value="GAA4415653.1"/>
    <property type="molecule type" value="Genomic_DNA"/>
</dbReference>
<evidence type="ECO:0000256" key="3">
    <source>
        <dbReference type="ARBA" id="ARBA00022692"/>
    </source>
</evidence>
<feature type="transmembrane region" description="Helical" evidence="6">
    <location>
        <begin position="265"/>
        <end position="285"/>
    </location>
</feature>
<name>A0ABP8KSV6_9MICO</name>
<keyword evidence="2" id="KW-1003">Cell membrane</keyword>
<feature type="transmembrane region" description="Helical" evidence="6">
    <location>
        <begin position="203"/>
        <end position="228"/>
    </location>
</feature>
<organism evidence="8 9">
    <name type="scientific">Georgenia halophila</name>
    <dbReference type="NCBI Taxonomy" id="620889"/>
    <lineage>
        <taxon>Bacteria</taxon>
        <taxon>Bacillati</taxon>
        <taxon>Actinomycetota</taxon>
        <taxon>Actinomycetes</taxon>
        <taxon>Micrococcales</taxon>
        <taxon>Bogoriellaceae</taxon>
        <taxon>Georgenia</taxon>
    </lineage>
</organism>
<comment type="caution">
    <text evidence="8">The sequence shown here is derived from an EMBL/GenBank/DDBJ whole genome shotgun (WGS) entry which is preliminary data.</text>
</comment>
<evidence type="ECO:0000256" key="6">
    <source>
        <dbReference type="SAM" id="Phobius"/>
    </source>
</evidence>
<evidence type="ECO:0000256" key="4">
    <source>
        <dbReference type="ARBA" id="ARBA00022989"/>
    </source>
</evidence>
<feature type="transmembrane region" description="Helical" evidence="6">
    <location>
        <begin position="134"/>
        <end position="155"/>
    </location>
</feature>
<evidence type="ECO:0000259" key="7">
    <source>
        <dbReference type="Pfam" id="PF02687"/>
    </source>
</evidence>
<sequence>MLALPVAAFAVVTALALTVFGGARFFFSVEGDSALFYEGLAILAVTLLLIPLLTLCGAAARLSARRRDRRLSTLSLLGAPAGTVTAMTLLESTLLALTGTVLGVLGHLALAPLVGLVPFRGGPIGASQVLLGPLGTVACVLGLVVLAAASALAGLRRVVVSPLGVRTRQQAPRASLLRALAFVLAMAAGLVMGQLMSVDGGTMGLAVGIVITFGLTMAVLNLVGPLVLGVQAKIQLRRYGGPKAAERLLAARSVLDSPKAAWRQVGGVAMTSFAAVFAGVGLSMVQPTADGGPGGAAAVEEQILLTDIRTGVVLTLVISFVTVAASVAVNQAADVLDRRDLFAALDRMGMPPRRVDVARTRAVMGPLTTVALWSAGSAAILILPMASVSAVADPITALTVAAGLAGGILLVRLALLATRPLLDRVMAGPVPTA</sequence>
<keyword evidence="4 6" id="KW-1133">Transmembrane helix</keyword>
<keyword evidence="5 6" id="KW-0472">Membrane</keyword>
<gene>
    <name evidence="8" type="ORF">GCM10023169_02190</name>
</gene>
<feature type="transmembrane region" description="Helical" evidence="6">
    <location>
        <begin position="362"/>
        <end position="383"/>
    </location>
</feature>
<keyword evidence="3 6" id="KW-0812">Transmembrane</keyword>
<proteinExistence type="predicted"/>
<feature type="transmembrane region" description="Helical" evidence="6">
    <location>
        <begin position="40"/>
        <end position="60"/>
    </location>
</feature>
<evidence type="ECO:0000313" key="8">
    <source>
        <dbReference type="EMBL" id="GAA4415653.1"/>
    </source>
</evidence>
<evidence type="ECO:0000256" key="1">
    <source>
        <dbReference type="ARBA" id="ARBA00004651"/>
    </source>
</evidence>
<evidence type="ECO:0000313" key="9">
    <source>
        <dbReference type="Proteomes" id="UP001500622"/>
    </source>
</evidence>
<feature type="transmembrane region" description="Helical" evidence="6">
    <location>
        <begin position="395"/>
        <end position="416"/>
    </location>
</feature>
<dbReference type="InterPro" id="IPR003838">
    <property type="entry name" value="ABC3_permease_C"/>
</dbReference>
<feature type="transmembrane region" description="Helical" evidence="6">
    <location>
        <begin position="176"/>
        <end position="197"/>
    </location>
</feature>
<feature type="transmembrane region" description="Helical" evidence="6">
    <location>
        <begin position="94"/>
        <end position="114"/>
    </location>
</feature>
<dbReference type="Proteomes" id="UP001500622">
    <property type="component" value="Unassembled WGS sequence"/>
</dbReference>
<comment type="subcellular location">
    <subcellularLocation>
        <location evidence="1">Cell membrane</location>
        <topology evidence="1">Multi-pass membrane protein</topology>
    </subcellularLocation>
</comment>
<evidence type="ECO:0000256" key="5">
    <source>
        <dbReference type="ARBA" id="ARBA00023136"/>
    </source>
</evidence>
<accession>A0ABP8KSV6</accession>
<protein>
    <submittedName>
        <fullName evidence="8">FtsX-like permease family protein</fullName>
    </submittedName>
</protein>
<keyword evidence="9" id="KW-1185">Reference proteome</keyword>
<feature type="domain" description="ABC3 transporter permease C-terminal" evidence="7">
    <location>
        <begin position="61"/>
        <end position="158"/>
    </location>
</feature>
<dbReference type="Pfam" id="PF02687">
    <property type="entry name" value="FtsX"/>
    <property type="match status" value="1"/>
</dbReference>